<dbReference type="GO" id="GO:0009295">
    <property type="term" value="C:nucleoid"/>
    <property type="evidence" value="ECO:0007669"/>
    <property type="project" value="TreeGrafter"/>
</dbReference>
<evidence type="ECO:0000313" key="6">
    <source>
        <dbReference type="Proteomes" id="UP000292118"/>
    </source>
</evidence>
<dbReference type="KEGG" id="xya:ET471_10790"/>
<evidence type="ECO:0000256" key="1">
    <source>
        <dbReference type="ARBA" id="ARBA00023125"/>
    </source>
</evidence>
<evidence type="ECO:0000256" key="3">
    <source>
        <dbReference type="RuleBase" id="RU000524"/>
    </source>
</evidence>
<dbReference type="OrthoDB" id="4427276at2"/>
<dbReference type="PROSITE" id="PS50935">
    <property type="entry name" value="SSB"/>
    <property type="match status" value="1"/>
</dbReference>
<dbReference type="AlphaFoldDB" id="A0A4P6F6N2"/>
<accession>A0A4P6F6N2</accession>
<dbReference type="CDD" id="cd04496">
    <property type="entry name" value="SSB_OBF"/>
    <property type="match status" value="1"/>
</dbReference>
<dbReference type="PANTHER" id="PTHR10302">
    <property type="entry name" value="SINGLE-STRANDED DNA-BINDING PROTEIN"/>
    <property type="match status" value="1"/>
</dbReference>
<feature type="region of interest" description="Disordered" evidence="4">
    <location>
        <begin position="135"/>
        <end position="201"/>
    </location>
</feature>
<protein>
    <recommendedName>
        <fullName evidence="3">Single-stranded DNA-binding protein</fullName>
    </recommendedName>
</protein>
<evidence type="ECO:0000313" key="5">
    <source>
        <dbReference type="EMBL" id="QAY70453.1"/>
    </source>
</evidence>
<keyword evidence="6" id="KW-1185">Reference proteome</keyword>
<gene>
    <name evidence="5" type="ORF">ET471_10790</name>
</gene>
<evidence type="ECO:0000256" key="4">
    <source>
        <dbReference type="SAM" id="MobiDB-lite"/>
    </source>
</evidence>
<proteinExistence type="predicted"/>
<dbReference type="RefSeq" id="WP_129188229.1">
    <property type="nucleotide sequence ID" value="NZ_CP035493.1"/>
</dbReference>
<feature type="compositionally biased region" description="Acidic residues" evidence="4">
    <location>
        <begin position="171"/>
        <end position="184"/>
    </location>
</feature>
<keyword evidence="1 2" id="KW-0238">DNA-binding</keyword>
<dbReference type="InterPro" id="IPR012340">
    <property type="entry name" value="NA-bd_OB-fold"/>
</dbReference>
<dbReference type="Proteomes" id="UP000292118">
    <property type="component" value="Chromosome"/>
</dbReference>
<dbReference type="InterPro" id="IPR000424">
    <property type="entry name" value="Primosome_PriB/ssb"/>
</dbReference>
<organism evidence="5 6">
    <name type="scientific">Xylanimonas protaetiae</name>
    <dbReference type="NCBI Taxonomy" id="2509457"/>
    <lineage>
        <taxon>Bacteria</taxon>
        <taxon>Bacillati</taxon>
        <taxon>Actinomycetota</taxon>
        <taxon>Actinomycetes</taxon>
        <taxon>Micrococcales</taxon>
        <taxon>Promicromonosporaceae</taxon>
        <taxon>Xylanimonas</taxon>
    </lineage>
</organism>
<dbReference type="GO" id="GO:0003697">
    <property type="term" value="F:single-stranded DNA binding"/>
    <property type="evidence" value="ECO:0007669"/>
    <property type="project" value="InterPro"/>
</dbReference>
<reference evidence="5 6" key="1">
    <citation type="submission" date="2019-01" db="EMBL/GenBank/DDBJ databases">
        <title>Genome sequencing of strain FW10M-9.</title>
        <authorList>
            <person name="Heo J."/>
            <person name="Kim S.-J."/>
            <person name="Kim J.-S."/>
            <person name="Hong S.-B."/>
            <person name="Kwon S.-W."/>
        </authorList>
    </citation>
    <scope>NUCLEOTIDE SEQUENCE [LARGE SCALE GENOMIC DNA]</scope>
    <source>
        <strain evidence="5 6">FW10M-9</strain>
    </source>
</reference>
<dbReference type="PANTHER" id="PTHR10302:SF0">
    <property type="entry name" value="SINGLE-STRANDED DNA-BINDING PROTEIN, MITOCHONDRIAL"/>
    <property type="match status" value="1"/>
</dbReference>
<name>A0A4P6F6N2_9MICO</name>
<dbReference type="GO" id="GO:0006260">
    <property type="term" value="P:DNA replication"/>
    <property type="evidence" value="ECO:0007669"/>
    <property type="project" value="InterPro"/>
</dbReference>
<dbReference type="Gene3D" id="2.40.50.140">
    <property type="entry name" value="Nucleic acid-binding proteins"/>
    <property type="match status" value="1"/>
</dbReference>
<dbReference type="InterPro" id="IPR011344">
    <property type="entry name" value="ssDNA-bd"/>
</dbReference>
<dbReference type="SUPFAM" id="SSF50249">
    <property type="entry name" value="Nucleic acid-binding proteins"/>
    <property type="match status" value="1"/>
</dbReference>
<dbReference type="Pfam" id="PF00436">
    <property type="entry name" value="SSB"/>
    <property type="match status" value="1"/>
</dbReference>
<evidence type="ECO:0000256" key="2">
    <source>
        <dbReference type="PROSITE-ProRule" id="PRU00252"/>
    </source>
</evidence>
<dbReference type="EMBL" id="CP035493">
    <property type="protein sequence ID" value="QAY70453.1"/>
    <property type="molecule type" value="Genomic_DNA"/>
</dbReference>
<sequence length="201" mass="21310">MSDVNVTVVGHVGQDPTLYTAESGTRWTSIRVASTRRVRDPRSGEWGDGPTMWFTVRAFGDRALNLVDSVRKGTPVVVTGRLAVEEYEVRKQEKGPAGEAVEVREPRTSHVIESAVVAVDLSRGVVRYTRTVHTGAVPSGAPDAVTRSAGEAAGGERWETRGDAAAPWGEPTDETADGTTDEETVGGAGEDVPEARALVGV</sequence>
<dbReference type="NCBIfam" id="TIGR00621">
    <property type="entry name" value="ssb"/>
    <property type="match status" value="1"/>
</dbReference>